<keyword evidence="1" id="KW-0812">Transmembrane</keyword>
<dbReference type="EMBL" id="LT594323">
    <property type="protein sequence ID" value="SBT43912.1"/>
    <property type="molecule type" value="Genomic_DNA"/>
</dbReference>
<reference evidence="3" key="1">
    <citation type="submission" date="2016-06" db="EMBL/GenBank/DDBJ databases">
        <authorList>
            <person name="Varghese N."/>
            <person name="Submissions Spin"/>
        </authorList>
    </citation>
    <scope>NUCLEOTIDE SEQUENCE [LARGE SCALE GENOMIC DNA]</scope>
    <source>
        <strain evidence="3">DSM 44815</strain>
    </source>
</reference>
<name>A0A1A8ZJ50_9ACTN</name>
<feature type="transmembrane region" description="Helical" evidence="1">
    <location>
        <begin position="12"/>
        <end position="36"/>
    </location>
</feature>
<dbReference type="OrthoDB" id="3406129at2"/>
<gene>
    <name evidence="2" type="ORF">GA0070611_2503</name>
</gene>
<feature type="transmembrane region" description="Helical" evidence="1">
    <location>
        <begin position="85"/>
        <end position="103"/>
    </location>
</feature>
<keyword evidence="1" id="KW-0472">Membrane</keyword>
<evidence type="ECO:0000313" key="3">
    <source>
        <dbReference type="Proteomes" id="UP000199385"/>
    </source>
</evidence>
<evidence type="ECO:0000256" key="1">
    <source>
        <dbReference type="SAM" id="Phobius"/>
    </source>
</evidence>
<proteinExistence type="predicted"/>
<accession>A0A1A8ZJ50</accession>
<evidence type="ECO:0000313" key="2">
    <source>
        <dbReference type="EMBL" id="SBT43912.1"/>
    </source>
</evidence>
<keyword evidence="1" id="KW-1133">Transmembrane helix</keyword>
<feature type="transmembrane region" description="Helical" evidence="1">
    <location>
        <begin position="48"/>
        <end position="73"/>
    </location>
</feature>
<dbReference type="Proteomes" id="UP000199385">
    <property type="component" value="Chromosome I"/>
</dbReference>
<keyword evidence="3" id="KW-1185">Reference proteome</keyword>
<dbReference type="RefSeq" id="WP_091662875.1">
    <property type="nucleotide sequence ID" value="NZ_LT594323.1"/>
</dbReference>
<sequence length="163" mass="16332">MVAAVTRHLVGMAVAWSVVVAEAVVGYLALLGYAVATDSDPGGMFAGPVLVLVAAMYGVLLQPLLFLPAVVVAETAGRRRGTGRVLAVTAAVAATLAVGYAIAGSVASDAPAGEAAAVAAIAALLVLPPALAYAVAARGVRWTARRWARRRDAATALIETEAG</sequence>
<protein>
    <submittedName>
        <fullName evidence="2">Uncharacterized protein</fullName>
    </submittedName>
</protein>
<dbReference type="AlphaFoldDB" id="A0A1A8ZJ50"/>
<dbReference type="PATRIC" id="fig|261654.4.peg.2541"/>
<feature type="transmembrane region" description="Helical" evidence="1">
    <location>
        <begin position="115"/>
        <end position="136"/>
    </location>
</feature>
<organism evidence="2 3">
    <name type="scientific">Micromonospora auratinigra</name>
    <dbReference type="NCBI Taxonomy" id="261654"/>
    <lineage>
        <taxon>Bacteria</taxon>
        <taxon>Bacillati</taxon>
        <taxon>Actinomycetota</taxon>
        <taxon>Actinomycetes</taxon>
        <taxon>Micromonosporales</taxon>
        <taxon>Micromonosporaceae</taxon>
        <taxon>Micromonospora</taxon>
    </lineage>
</organism>